<evidence type="ECO:0000313" key="6">
    <source>
        <dbReference type="Ensembl" id="ENSSPUP00000001627.1"/>
    </source>
</evidence>
<dbReference type="AlphaFoldDB" id="A0A8D0G4B9"/>
<dbReference type="GO" id="GO:1904380">
    <property type="term" value="P:endoplasmic reticulum mannose trimming"/>
    <property type="evidence" value="ECO:0007669"/>
    <property type="project" value="InterPro"/>
</dbReference>
<dbReference type="GO" id="GO:0016020">
    <property type="term" value="C:membrane"/>
    <property type="evidence" value="ECO:0007669"/>
    <property type="project" value="InterPro"/>
</dbReference>
<evidence type="ECO:0000256" key="3">
    <source>
        <dbReference type="ARBA" id="ARBA00022824"/>
    </source>
</evidence>
<evidence type="ECO:0000256" key="4">
    <source>
        <dbReference type="ARBA" id="ARBA00023180"/>
    </source>
</evidence>
<keyword evidence="4" id="KW-0325">Glycoprotein</keyword>
<dbReference type="GO" id="GO:0004571">
    <property type="term" value="F:mannosyl-oligosaccharide 1,2-alpha-mannosidase activity"/>
    <property type="evidence" value="ECO:0007669"/>
    <property type="project" value="InterPro"/>
</dbReference>
<dbReference type="Ensembl" id="ENSSPUT00000001718.1">
    <property type="protein sequence ID" value="ENSSPUP00000001627.1"/>
    <property type="gene ID" value="ENSSPUG00000001272.1"/>
</dbReference>
<keyword evidence="5" id="KW-0834">Unfolded protein response</keyword>
<dbReference type="PANTHER" id="PTHR45679">
    <property type="entry name" value="ER DEGRADATION-ENHANCING ALPHA-MANNOSIDASE-LIKE PROTEIN 2"/>
    <property type="match status" value="1"/>
</dbReference>
<evidence type="ECO:0000256" key="5">
    <source>
        <dbReference type="ARBA" id="ARBA00023230"/>
    </source>
</evidence>
<dbReference type="GO" id="GO:0005509">
    <property type="term" value="F:calcium ion binding"/>
    <property type="evidence" value="ECO:0007669"/>
    <property type="project" value="InterPro"/>
</dbReference>
<proteinExistence type="inferred from homology"/>
<dbReference type="PANTHER" id="PTHR45679:SF6">
    <property type="entry name" value="ER DEGRADATION-ENHANCING ALPHA-MANNOSIDASE-LIKE PROTEIN 2"/>
    <property type="match status" value="1"/>
</dbReference>
<dbReference type="GO" id="GO:0044322">
    <property type="term" value="C:endoplasmic reticulum quality control compartment"/>
    <property type="evidence" value="ECO:0007669"/>
    <property type="project" value="GOC"/>
</dbReference>
<dbReference type="InterPro" id="IPR001382">
    <property type="entry name" value="Glyco_hydro_47"/>
</dbReference>
<reference evidence="6" key="2">
    <citation type="submission" date="2025-09" db="UniProtKB">
        <authorList>
            <consortium name="Ensembl"/>
        </authorList>
    </citation>
    <scope>IDENTIFICATION</scope>
</reference>
<reference evidence="6" key="1">
    <citation type="submission" date="2025-08" db="UniProtKB">
        <authorList>
            <consortium name="Ensembl"/>
        </authorList>
    </citation>
    <scope>IDENTIFICATION</scope>
</reference>
<comment type="subcellular location">
    <subcellularLocation>
        <location evidence="1">Endoplasmic reticulum</location>
    </subcellularLocation>
</comment>
<dbReference type="InterPro" id="IPR012341">
    <property type="entry name" value="6hp_glycosidase-like_sf"/>
</dbReference>
<evidence type="ECO:0000256" key="1">
    <source>
        <dbReference type="ARBA" id="ARBA00004240"/>
    </source>
</evidence>
<dbReference type="SUPFAM" id="SSF48225">
    <property type="entry name" value="Seven-hairpin glycosidases"/>
    <property type="match status" value="1"/>
</dbReference>
<keyword evidence="3" id="KW-0256">Endoplasmic reticulum</keyword>
<dbReference type="Proteomes" id="UP000694392">
    <property type="component" value="Unplaced"/>
</dbReference>
<dbReference type="InterPro" id="IPR036026">
    <property type="entry name" value="Seven-hairpin_glycosidases"/>
</dbReference>
<name>A0A8D0G4B9_SPHPU</name>
<organism evidence="6 7">
    <name type="scientific">Sphenodon punctatus</name>
    <name type="common">Tuatara</name>
    <name type="synonym">Hatteria punctata</name>
    <dbReference type="NCBI Taxonomy" id="8508"/>
    <lineage>
        <taxon>Eukaryota</taxon>
        <taxon>Metazoa</taxon>
        <taxon>Chordata</taxon>
        <taxon>Craniata</taxon>
        <taxon>Vertebrata</taxon>
        <taxon>Euteleostomi</taxon>
        <taxon>Lepidosauria</taxon>
        <taxon>Sphenodontia</taxon>
        <taxon>Sphenodontidae</taxon>
        <taxon>Sphenodon</taxon>
    </lineage>
</organism>
<protein>
    <submittedName>
        <fullName evidence="6">Uncharacterized protein</fullName>
    </submittedName>
</protein>
<dbReference type="GO" id="GO:0005975">
    <property type="term" value="P:carbohydrate metabolic process"/>
    <property type="evidence" value="ECO:0007669"/>
    <property type="project" value="InterPro"/>
</dbReference>
<dbReference type="GeneTree" id="ENSGT00940000167182"/>
<dbReference type="InterPro" id="IPR044674">
    <property type="entry name" value="EDEM1/2/3"/>
</dbReference>
<sequence length="99" mass="10753">MAEEVARKLLPAFWTPTGMPYGTVNLLHGVNPGETPVTCTAGVGTFIVEFATLSHLTGDPVFEDVARKALKALWKNRSEIGLVSGKMPLVLCFYLFSLI</sequence>
<keyword evidence="7" id="KW-1185">Reference proteome</keyword>
<dbReference type="Pfam" id="PF01532">
    <property type="entry name" value="Glyco_hydro_47"/>
    <property type="match status" value="1"/>
</dbReference>
<evidence type="ECO:0000256" key="2">
    <source>
        <dbReference type="ARBA" id="ARBA00007658"/>
    </source>
</evidence>
<evidence type="ECO:0000313" key="7">
    <source>
        <dbReference type="Proteomes" id="UP000694392"/>
    </source>
</evidence>
<comment type="similarity">
    <text evidence="2">Belongs to the glycosyl hydrolase 47 family.</text>
</comment>
<dbReference type="Gene3D" id="1.50.10.10">
    <property type="match status" value="1"/>
</dbReference>
<dbReference type="GO" id="GO:0006986">
    <property type="term" value="P:response to unfolded protein"/>
    <property type="evidence" value="ECO:0007669"/>
    <property type="project" value="UniProtKB-KW"/>
</dbReference>
<accession>A0A8D0G4B9</accession>